<keyword evidence="8" id="KW-1133">Transmembrane helix</keyword>
<feature type="transmembrane region" description="Helical" evidence="8">
    <location>
        <begin position="6"/>
        <end position="26"/>
    </location>
</feature>
<dbReference type="GO" id="GO:0009055">
    <property type="term" value="F:electron transfer activity"/>
    <property type="evidence" value="ECO:0007669"/>
    <property type="project" value="InterPro"/>
</dbReference>
<keyword evidence="3 6" id="KW-0479">Metal-binding</keyword>
<evidence type="ECO:0000313" key="11">
    <source>
        <dbReference type="Proteomes" id="UP000702544"/>
    </source>
</evidence>
<sequence>MSDKTARWIFYVGTLVSLVLFVGLTVDTHRQVATLTHADRLDEQVVAGKRVWHRYNCNDCHTILGFGSYYAPDLTHVHWRRGGDGIKAVVRTPEKYTTWRHMPHLAVSEQELDDLVAFLAWTAEIDTNQWPPQDEKFRSGAGRAVSLGVSAGANLFREKGCFACHTLEGTGGSAGPDLTDVGSRLNEETIRSILADPQAVDPEATMPRPPLTERERDELASFLATRSS</sequence>
<dbReference type="InterPro" id="IPR051811">
    <property type="entry name" value="Cytochrome_c550/c551-like"/>
</dbReference>
<dbReference type="EMBL" id="JAACAK010000096">
    <property type="protein sequence ID" value="NIR75790.1"/>
    <property type="molecule type" value="Genomic_DNA"/>
</dbReference>
<proteinExistence type="predicted"/>
<feature type="domain" description="Cytochrome c" evidence="9">
    <location>
        <begin position="43"/>
        <end position="123"/>
    </location>
</feature>
<dbReference type="AlphaFoldDB" id="A0AAE4ZD21"/>
<feature type="domain" description="Cytochrome c" evidence="9">
    <location>
        <begin position="147"/>
        <end position="227"/>
    </location>
</feature>
<comment type="caution">
    <text evidence="10">The sequence shown here is derived from an EMBL/GenBank/DDBJ whole genome shotgun (WGS) entry which is preliminary data.</text>
</comment>
<evidence type="ECO:0000256" key="2">
    <source>
        <dbReference type="ARBA" id="ARBA00022617"/>
    </source>
</evidence>
<dbReference type="GO" id="GO:0020037">
    <property type="term" value="F:heme binding"/>
    <property type="evidence" value="ECO:0007669"/>
    <property type="project" value="InterPro"/>
</dbReference>
<dbReference type="Pfam" id="PF00034">
    <property type="entry name" value="Cytochrom_C"/>
    <property type="match status" value="2"/>
</dbReference>
<feature type="region of interest" description="Disordered" evidence="7">
    <location>
        <begin position="192"/>
        <end position="228"/>
    </location>
</feature>
<keyword evidence="2 6" id="KW-0349">Heme</keyword>
<evidence type="ECO:0000313" key="10">
    <source>
        <dbReference type="EMBL" id="NIR75790.1"/>
    </source>
</evidence>
<dbReference type="GO" id="GO:0046872">
    <property type="term" value="F:metal ion binding"/>
    <property type="evidence" value="ECO:0007669"/>
    <property type="project" value="UniProtKB-KW"/>
</dbReference>
<evidence type="ECO:0000256" key="4">
    <source>
        <dbReference type="ARBA" id="ARBA00022982"/>
    </source>
</evidence>
<evidence type="ECO:0000256" key="7">
    <source>
        <dbReference type="SAM" id="MobiDB-lite"/>
    </source>
</evidence>
<evidence type="ECO:0000259" key="9">
    <source>
        <dbReference type="PROSITE" id="PS51007"/>
    </source>
</evidence>
<keyword evidence="4" id="KW-0249">Electron transport</keyword>
<evidence type="ECO:0000256" key="1">
    <source>
        <dbReference type="ARBA" id="ARBA00022448"/>
    </source>
</evidence>
<dbReference type="PANTHER" id="PTHR37823">
    <property type="entry name" value="CYTOCHROME C-553-LIKE"/>
    <property type="match status" value="1"/>
</dbReference>
<keyword evidence="8" id="KW-0472">Membrane</keyword>
<gene>
    <name evidence="10" type="ORF">GWO12_11875</name>
</gene>
<keyword evidence="5 6" id="KW-0408">Iron</keyword>
<accession>A0AAE4ZD21</accession>
<organism evidence="10 11">
    <name type="scientific">Candidatus Kutchimonas denitrificans</name>
    <dbReference type="NCBI Taxonomy" id="3056748"/>
    <lineage>
        <taxon>Bacteria</taxon>
        <taxon>Pseudomonadati</taxon>
        <taxon>Gemmatimonadota</taxon>
        <taxon>Gemmatimonadia</taxon>
        <taxon>Candidatus Palauibacterales</taxon>
        <taxon>Candidatus Palauibacteraceae</taxon>
        <taxon>Candidatus Kutchimonas</taxon>
    </lineage>
</organism>
<dbReference type="Gene3D" id="1.10.760.10">
    <property type="entry name" value="Cytochrome c-like domain"/>
    <property type="match status" value="2"/>
</dbReference>
<dbReference type="Proteomes" id="UP000702544">
    <property type="component" value="Unassembled WGS sequence"/>
</dbReference>
<evidence type="ECO:0000256" key="8">
    <source>
        <dbReference type="SAM" id="Phobius"/>
    </source>
</evidence>
<keyword evidence="1" id="KW-0813">Transport</keyword>
<name>A0AAE4ZD21_9BACT</name>
<evidence type="ECO:0000256" key="3">
    <source>
        <dbReference type="ARBA" id="ARBA00022723"/>
    </source>
</evidence>
<reference evidence="10 11" key="1">
    <citation type="submission" date="2020-01" db="EMBL/GenBank/DDBJ databases">
        <title>Genomes assembled from Gulf of Kutch pelagic sediment metagenomes.</title>
        <authorList>
            <person name="Chandrashekar M."/>
            <person name="Mahajan M.S."/>
            <person name="Dave K.J."/>
            <person name="Vatsa P."/>
            <person name="Nathani N.M."/>
        </authorList>
    </citation>
    <scope>NUCLEOTIDE SEQUENCE [LARGE SCALE GENOMIC DNA]</scope>
    <source>
        <strain evidence="10">KS3-K002</strain>
    </source>
</reference>
<evidence type="ECO:0000256" key="6">
    <source>
        <dbReference type="PROSITE-ProRule" id="PRU00433"/>
    </source>
</evidence>
<dbReference type="PANTHER" id="PTHR37823:SF4">
    <property type="entry name" value="MENAQUINOL-CYTOCHROME C REDUCTASE CYTOCHROME B_C SUBUNIT"/>
    <property type="match status" value="1"/>
</dbReference>
<protein>
    <submittedName>
        <fullName evidence="10">C-type cytochrome</fullName>
    </submittedName>
</protein>
<keyword evidence="8" id="KW-0812">Transmembrane</keyword>
<dbReference type="InterPro" id="IPR036909">
    <property type="entry name" value="Cyt_c-like_dom_sf"/>
</dbReference>
<dbReference type="InterPro" id="IPR009056">
    <property type="entry name" value="Cyt_c-like_dom"/>
</dbReference>
<evidence type="ECO:0000256" key="5">
    <source>
        <dbReference type="ARBA" id="ARBA00023004"/>
    </source>
</evidence>
<dbReference type="SUPFAM" id="SSF46626">
    <property type="entry name" value="Cytochrome c"/>
    <property type="match status" value="2"/>
</dbReference>
<dbReference type="PROSITE" id="PS51007">
    <property type="entry name" value="CYTC"/>
    <property type="match status" value="2"/>
</dbReference>